<name>A0A3G3JTR1_9BACL</name>
<sequence>MASTTARRRGNDFTSAAVRGFGYALIGLFALFCVLPFFLVLGTSFTAEKTITLHGYNLWPRDFSTFAYKIVFENPDLIVGSYAVTVCITIVGTAIGLFIVAMTGYALQRPDFRSRNAISFFIYFTTLFQGGVVPFYIIMTQWFQLKDNYLSVLLPGLMTPFLIIMMKSFVKSIPHAITESAKMDGAGDFRIFMSLILPMTTPALATIGLFIAIGYWNEWYNAMLFLSPNMSYRPLQLFLYNVVTSADFVRNSSVASNIQPRDMPLESMKMATAVVATGPVILFYPLVQRFFIQGITVGAVKG</sequence>
<accession>A0A3G3JTR1</accession>
<dbReference type="GO" id="GO:0055085">
    <property type="term" value="P:transmembrane transport"/>
    <property type="evidence" value="ECO:0007669"/>
    <property type="project" value="InterPro"/>
</dbReference>
<keyword evidence="10" id="KW-1185">Reference proteome</keyword>
<gene>
    <name evidence="9" type="ORF">EAV92_02680</name>
</gene>
<feature type="transmembrane region" description="Helical" evidence="7">
    <location>
        <begin position="191"/>
        <end position="216"/>
    </location>
</feature>
<keyword evidence="5 7" id="KW-1133">Transmembrane helix</keyword>
<evidence type="ECO:0000256" key="3">
    <source>
        <dbReference type="ARBA" id="ARBA00022475"/>
    </source>
</evidence>
<feature type="transmembrane region" description="Helical" evidence="7">
    <location>
        <begin position="82"/>
        <end position="108"/>
    </location>
</feature>
<protein>
    <submittedName>
        <fullName evidence="9">Carbohydrate ABC transporter permease</fullName>
    </submittedName>
</protein>
<feature type="transmembrane region" description="Helical" evidence="7">
    <location>
        <begin position="149"/>
        <end position="170"/>
    </location>
</feature>
<keyword evidence="2 7" id="KW-0813">Transport</keyword>
<dbReference type="Pfam" id="PF00528">
    <property type="entry name" value="BPD_transp_1"/>
    <property type="match status" value="1"/>
</dbReference>
<dbReference type="SUPFAM" id="SSF161098">
    <property type="entry name" value="MetI-like"/>
    <property type="match status" value="1"/>
</dbReference>
<dbReference type="PROSITE" id="PS50928">
    <property type="entry name" value="ABC_TM1"/>
    <property type="match status" value="1"/>
</dbReference>
<keyword evidence="4 7" id="KW-0812">Transmembrane</keyword>
<feature type="transmembrane region" description="Helical" evidence="7">
    <location>
        <begin position="270"/>
        <end position="287"/>
    </location>
</feature>
<keyword evidence="6 7" id="KW-0472">Membrane</keyword>
<dbReference type="GO" id="GO:0005886">
    <property type="term" value="C:plasma membrane"/>
    <property type="evidence" value="ECO:0007669"/>
    <property type="project" value="UniProtKB-SubCell"/>
</dbReference>
<dbReference type="Gene3D" id="1.10.3720.10">
    <property type="entry name" value="MetI-like"/>
    <property type="match status" value="1"/>
</dbReference>
<evidence type="ECO:0000256" key="2">
    <source>
        <dbReference type="ARBA" id="ARBA00022448"/>
    </source>
</evidence>
<evidence type="ECO:0000259" key="8">
    <source>
        <dbReference type="PROSITE" id="PS50928"/>
    </source>
</evidence>
<evidence type="ECO:0000256" key="5">
    <source>
        <dbReference type="ARBA" id="ARBA00022989"/>
    </source>
</evidence>
<dbReference type="Proteomes" id="UP000269097">
    <property type="component" value="Chromosome"/>
</dbReference>
<keyword evidence="3" id="KW-1003">Cell membrane</keyword>
<evidence type="ECO:0000256" key="1">
    <source>
        <dbReference type="ARBA" id="ARBA00004651"/>
    </source>
</evidence>
<dbReference type="KEGG" id="coh:EAV92_02680"/>
<proteinExistence type="inferred from homology"/>
<feature type="transmembrane region" description="Helical" evidence="7">
    <location>
        <begin position="21"/>
        <end position="41"/>
    </location>
</feature>
<dbReference type="PANTHER" id="PTHR43744:SF9">
    <property type="entry name" value="POLYGALACTURONAN_RHAMNOGALACTURONAN TRANSPORT SYSTEM PERMEASE PROTEIN YTCP"/>
    <property type="match status" value="1"/>
</dbReference>
<dbReference type="PANTHER" id="PTHR43744">
    <property type="entry name" value="ABC TRANSPORTER PERMEASE PROTEIN MG189-RELATED-RELATED"/>
    <property type="match status" value="1"/>
</dbReference>
<dbReference type="RefSeq" id="WP_123039647.1">
    <property type="nucleotide sequence ID" value="NZ_CP033433.1"/>
</dbReference>
<feature type="domain" description="ABC transmembrane type-1" evidence="8">
    <location>
        <begin position="82"/>
        <end position="287"/>
    </location>
</feature>
<reference evidence="9 10" key="1">
    <citation type="submission" date="2018-10" db="EMBL/GenBank/DDBJ databases">
        <title>Genome Sequence of Cohnella sp.</title>
        <authorList>
            <person name="Srinivasan S."/>
            <person name="Kim M.K."/>
        </authorList>
    </citation>
    <scope>NUCLEOTIDE SEQUENCE [LARGE SCALE GENOMIC DNA]</scope>
    <source>
        <strain evidence="9 10">18JY8-7</strain>
    </source>
</reference>
<feature type="transmembrane region" description="Helical" evidence="7">
    <location>
        <begin position="120"/>
        <end position="143"/>
    </location>
</feature>
<dbReference type="InterPro" id="IPR000515">
    <property type="entry name" value="MetI-like"/>
</dbReference>
<comment type="subcellular location">
    <subcellularLocation>
        <location evidence="1 7">Cell membrane</location>
        <topology evidence="1 7">Multi-pass membrane protein</topology>
    </subcellularLocation>
</comment>
<dbReference type="AlphaFoldDB" id="A0A3G3JTR1"/>
<evidence type="ECO:0000256" key="6">
    <source>
        <dbReference type="ARBA" id="ARBA00023136"/>
    </source>
</evidence>
<organism evidence="9 10">
    <name type="scientific">Cohnella candidum</name>
    <dbReference type="NCBI Taxonomy" id="2674991"/>
    <lineage>
        <taxon>Bacteria</taxon>
        <taxon>Bacillati</taxon>
        <taxon>Bacillota</taxon>
        <taxon>Bacilli</taxon>
        <taxon>Bacillales</taxon>
        <taxon>Paenibacillaceae</taxon>
        <taxon>Cohnella</taxon>
    </lineage>
</organism>
<evidence type="ECO:0000256" key="4">
    <source>
        <dbReference type="ARBA" id="ARBA00022692"/>
    </source>
</evidence>
<evidence type="ECO:0000256" key="7">
    <source>
        <dbReference type="RuleBase" id="RU363032"/>
    </source>
</evidence>
<dbReference type="EMBL" id="CP033433">
    <property type="protein sequence ID" value="AYQ71584.1"/>
    <property type="molecule type" value="Genomic_DNA"/>
</dbReference>
<dbReference type="InterPro" id="IPR035906">
    <property type="entry name" value="MetI-like_sf"/>
</dbReference>
<dbReference type="CDD" id="cd06261">
    <property type="entry name" value="TM_PBP2"/>
    <property type="match status" value="1"/>
</dbReference>
<evidence type="ECO:0000313" key="9">
    <source>
        <dbReference type="EMBL" id="AYQ71584.1"/>
    </source>
</evidence>
<comment type="similarity">
    <text evidence="7">Belongs to the binding-protein-dependent transport system permease family.</text>
</comment>
<evidence type="ECO:0000313" key="10">
    <source>
        <dbReference type="Proteomes" id="UP000269097"/>
    </source>
</evidence>